<dbReference type="Proteomes" id="UP001199750">
    <property type="component" value="Unassembled WGS sequence"/>
</dbReference>
<accession>A0AAW5C4T5</accession>
<dbReference type="AlphaFoldDB" id="A0AAW5C4T5"/>
<organism evidence="1 2">
    <name type="scientific">Odoribacter splanchnicus</name>
    <dbReference type="NCBI Taxonomy" id="28118"/>
    <lineage>
        <taxon>Bacteria</taxon>
        <taxon>Pseudomonadati</taxon>
        <taxon>Bacteroidota</taxon>
        <taxon>Bacteroidia</taxon>
        <taxon>Bacteroidales</taxon>
        <taxon>Odoribacteraceae</taxon>
        <taxon>Odoribacter</taxon>
    </lineage>
</organism>
<comment type="caution">
    <text evidence="1">The sequence shown here is derived from an EMBL/GenBank/DDBJ whole genome shotgun (WGS) entry which is preliminary data.</text>
</comment>
<keyword evidence="1" id="KW-0449">Lipoprotein</keyword>
<name>A0AAW5C4T5_9BACT</name>
<evidence type="ECO:0000313" key="2">
    <source>
        <dbReference type="Proteomes" id="UP001199750"/>
    </source>
</evidence>
<dbReference type="InterPro" id="IPR032183">
    <property type="entry name" value="PKD-like"/>
</dbReference>
<dbReference type="PROSITE" id="PS51257">
    <property type="entry name" value="PROKAR_LIPOPROTEIN"/>
    <property type="match status" value="1"/>
</dbReference>
<gene>
    <name evidence="1" type="ORF">L0P03_09265</name>
</gene>
<dbReference type="RefSeq" id="WP_013611947.1">
    <property type="nucleotide sequence ID" value="NZ_JADMSC010000003.1"/>
</dbReference>
<evidence type="ECO:0000313" key="1">
    <source>
        <dbReference type="EMBL" id="MCG4960037.1"/>
    </source>
</evidence>
<dbReference type="GeneID" id="61274958"/>
<sequence>MKICRYIGFSFVLAMFLLTSCFDDKGNYDYKEIGEAVIKAIPGVTDNGDKLVCLENEHIQLTPELEFKEGTTAEDYEFIWYRYPQQPQGTYQHYEQGDTLAMTRNLDYRIVDSPRDYWLVYKVINKKTGAQNEQRFEFIISAVNGWIVLDEDAAGNGDLQIIRDKDIVEGGNGQVVKDYFSVNNGGKKMQGARFIGICTNSSVSNLYVYSDEGAYIMDASTYKEREDATYAGLFNSVVTLDAVNPQAHVYETDHRRMDVLVNNHKVYAIAYIMMGESQYSEAKGVDDYVAAPAIAPVRISGHDNCAVLFDTKNNRFITISGSKALAAPVSAGGAFNTAAIDPDLEYVYMNEGKDSETCLVMKHKTTGDFYLFRANLAATEPVAVACENLGNLTDMSEAKQFVFGIRGNVLFYATDTKVYAWRNGKEEATECMTVGAGERISQIKIYNNPSDNVMTGKVLFVATQKGDEGKVYKAVFNEMSGLLLEEPLEYTGFKLIRDMFYK</sequence>
<dbReference type="Pfam" id="PF16407">
    <property type="entry name" value="PKD_2"/>
    <property type="match status" value="1"/>
</dbReference>
<proteinExistence type="predicted"/>
<reference evidence="1" key="1">
    <citation type="submission" date="2022-01" db="EMBL/GenBank/DDBJ databases">
        <title>Collection of gut derived symbiotic bacterial strains cultured from healthy donors.</title>
        <authorList>
            <person name="Lin H."/>
            <person name="Kohout C."/>
            <person name="Waligurski E."/>
            <person name="Pamer E.G."/>
        </authorList>
    </citation>
    <scope>NUCLEOTIDE SEQUENCE</scope>
    <source>
        <strain evidence="1">DFI.1.149</strain>
    </source>
</reference>
<protein>
    <submittedName>
        <fullName evidence="1">PKD-like family lipoprotein</fullName>
    </submittedName>
</protein>
<dbReference type="EMBL" id="JAKNDN010000015">
    <property type="protein sequence ID" value="MCG4960037.1"/>
    <property type="molecule type" value="Genomic_DNA"/>
</dbReference>